<dbReference type="PRINTS" id="PR00792">
    <property type="entry name" value="PEPSIN"/>
</dbReference>
<evidence type="ECO:0000256" key="6">
    <source>
        <dbReference type="ARBA" id="ARBA00022801"/>
    </source>
</evidence>
<feature type="domain" description="Peptidase A1" evidence="9">
    <location>
        <begin position="56"/>
        <end position="389"/>
    </location>
</feature>
<sequence length="501" mass="51142">MHFFSGVVVAAFASSCLASPGYLRLDVRRSSPSQRLVRRVDDVDATLNQDTNKLEYLINITVGTPPQNLAVTLDTGSSDLWVPTSSSSLCKKGKCDEGSFDSSRSSSYTVVEQGGFNITYAAVGDSDAGDWATDTITVGGSSQIKQQQIGVAFELVDQHGVMGVGYDTNEAANDATNGVYQPVMDNMVSDNIIARKAYSLYLNDLRSTQGSIIFGGIDTTKYTGDLVALPLQGGQGGNVSEFYVTLTGVSYTDLTGKTTQLSPDGYAQSALLDSGTSATYLDDDTFAAIANGLGAVNDGQGDFLVPCDFANVNGTVNYAFGGDGGPTISVPVSQLIGGQDFTSANFDDASGGCSLGVGPPIDGVAILGDTFLRSAYVVYDLDNNVAALAQAAENKTSTSSIVVISSGTDLPGATFTASATGTTLEGAAATSSPAVPTASLSGKTMILAGTPTFNLGVSQVTSYSASTITKTATSTGGAVNGAAPTAALLGMGLVAGIHMAM</sequence>
<feature type="signal peptide" evidence="8">
    <location>
        <begin position="1"/>
        <end position="18"/>
    </location>
</feature>
<dbReference type="SUPFAM" id="SSF50630">
    <property type="entry name" value="Acid proteases"/>
    <property type="match status" value="1"/>
</dbReference>
<keyword evidence="5 7" id="KW-0064">Aspartyl protease</keyword>
<evidence type="ECO:0000256" key="3">
    <source>
        <dbReference type="ARBA" id="ARBA00022670"/>
    </source>
</evidence>
<gene>
    <name evidence="10" type="ORF">LTR69_004017</name>
</gene>
<dbReference type="EMBL" id="JAVRRF010000007">
    <property type="protein sequence ID" value="KAK5063311.1"/>
    <property type="molecule type" value="Genomic_DNA"/>
</dbReference>
<dbReference type="PANTHER" id="PTHR47966">
    <property type="entry name" value="BETA-SITE APP-CLEAVING ENZYME, ISOFORM A-RELATED"/>
    <property type="match status" value="1"/>
</dbReference>
<evidence type="ECO:0000313" key="10">
    <source>
        <dbReference type="EMBL" id="KAK5063311.1"/>
    </source>
</evidence>
<evidence type="ECO:0000313" key="11">
    <source>
        <dbReference type="Proteomes" id="UP001345691"/>
    </source>
</evidence>
<comment type="subcellular location">
    <subcellularLocation>
        <location evidence="1">Cell membrane</location>
        <topology evidence="1">Lipid-anchor</topology>
        <topology evidence="1">GPI-anchor</topology>
    </subcellularLocation>
</comment>
<keyword evidence="6 7" id="KW-0378">Hydrolase</keyword>
<proteinExistence type="inferred from homology"/>
<dbReference type="PROSITE" id="PS51767">
    <property type="entry name" value="PEPTIDASE_A1"/>
    <property type="match status" value="1"/>
</dbReference>
<dbReference type="InterPro" id="IPR033121">
    <property type="entry name" value="PEPTIDASE_A1"/>
</dbReference>
<dbReference type="Gene3D" id="2.40.70.10">
    <property type="entry name" value="Acid Proteases"/>
    <property type="match status" value="2"/>
</dbReference>
<dbReference type="InterPro" id="IPR033876">
    <property type="entry name" value="SAP-like"/>
</dbReference>
<comment type="similarity">
    <text evidence="2 7">Belongs to the peptidase A1 family.</text>
</comment>
<dbReference type="Proteomes" id="UP001345691">
    <property type="component" value="Unassembled WGS sequence"/>
</dbReference>
<evidence type="ECO:0000256" key="5">
    <source>
        <dbReference type="ARBA" id="ARBA00022750"/>
    </source>
</evidence>
<evidence type="ECO:0000256" key="1">
    <source>
        <dbReference type="ARBA" id="ARBA00004609"/>
    </source>
</evidence>
<dbReference type="InterPro" id="IPR001461">
    <property type="entry name" value="Aspartic_peptidase_A1"/>
</dbReference>
<evidence type="ECO:0000256" key="7">
    <source>
        <dbReference type="RuleBase" id="RU000454"/>
    </source>
</evidence>
<evidence type="ECO:0000256" key="4">
    <source>
        <dbReference type="ARBA" id="ARBA00022729"/>
    </source>
</evidence>
<keyword evidence="11" id="KW-1185">Reference proteome</keyword>
<evidence type="ECO:0000256" key="2">
    <source>
        <dbReference type="ARBA" id="ARBA00007447"/>
    </source>
</evidence>
<feature type="chain" id="PRO_5045599872" description="Peptidase A1 domain-containing protein" evidence="8">
    <location>
        <begin position="19"/>
        <end position="501"/>
    </location>
</feature>
<keyword evidence="4 8" id="KW-0732">Signal</keyword>
<protein>
    <recommendedName>
        <fullName evidence="9">Peptidase A1 domain-containing protein</fullName>
    </recommendedName>
</protein>
<evidence type="ECO:0000259" key="9">
    <source>
        <dbReference type="PROSITE" id="PS51767"/>
    </source>
</evidence>
<accession>A0ABR0JF11</accession>
<reference evidence="10 11" key="1">
    <citation type="submission" date="2023-08" db="EMBL/GenBank/DDBJ databases">
        <title>Black Yeasts Isolated from many extreme environments.</title>
        <authorList>
            <person name="Coleine C."/>
            <person name="Stajich J.E."/>
            <person name="Selbmann L."/>
        </authorList>
    </citation>
    <scope>NUCLEOTIDE SEQUENCE [LARGE SCALE GENOMIC DNA]</scope>
    <source>
        <strain evidence="10 11">CCFEE 6328</strain>
    </source>
</reference>
<dbReference type="InterPro" id="IPR001969">
    <property type="entry name" value="Aspartic_peptidase_AS"/>
</dbReference>
<comment type="caution">
    <text evidence="10">The sequence shown here is derived from an EMBL/GenBank/DDBJ whole genome shotgun (WGS) entry which is preliminary data.</text>
</comment>
<dbReference type="PROSITE" id="PS00141">
    <property type="entry name" value="ASP_PROTEASE"/>
    <property type="match status" value="2"/>
</dbReference>
<evidence type="ECO:0000256" key="8">
    <source>
        <dbReference type="SAM" id="SignalP"/>
    </source>
</evidence>
<name>A0ABR0JF11_9EURO</name>
<keyword evidence="3 7" id="KW-0645">Protease</keyword>
<organism evidence="10 11">
    <name type="scientific">Exophiala sideris</name>
    <dbReference type="NCBI Taxonomy" id="1016849"/>
    <lineage>
        <taxon>Eukaryota</taxon>
        <taxon>Fungi</taxon>
        <taxon>Dikarya</taxon>
        <taxon>Ascomycota</taxon>
        <taxon>Pezizomycotina</taxon>
        <taxon>Eurotiomycetes</taxon>
        <taxon>Chaetothyriomycetidae</taxon>
        <taxon>Chaetothyriales</taxon>
        <taxon>Herpotrichiellaceae</taxon>
        <taxon>Exophiala</taxon>
    </lineage>
</organism>
<dbReference type="PANTHER" id="PTHR47966:SF65">
    <property type="entry name" value="ASPARTIC-TYPE ENDOPEPTIDASE"/>
    <property type="match status" value="1"/>
</dbReference>
<dbReference type="Pfam" id="PF00026">
    <property type="entry name" value="Asp"/>
    <property type="match status" value="1"/>
</dbReference>
<dbReference type="InterPro" id="IPR021109">
    <property type="entry name" value="Peptidase_aspartic_dom_sf"/>
</dbReference>
<dbReference type="CDD" id="cd05474">
    <property type="entry name" value="SAP_like"/>
    <property type="match status" value="1"/>
</dbReference>